<reference evidence="2 3" key="1">
    <citation type="journal article" date="2006" name="Science">
        <title>Phytophthora genome sequences uncover evolutionary origins and mechanisms of pathogenesis.</title>
        <authorList>
            <person name="Tyler B.M."/>
            <person name="Tripathy S."/>
            <person name="Zhang X."/>
            <person name="Dehal P."/>
            <person name="Jiang R.H."/>
            <person name="Aerts A."/>
            <person name="Arredondo F.D."/>
            <person name="Baxter L."/>
            <person name="Bensasson D."/>
            <person name="Beynon J.L."/>
            <person name="Chapman J."/>
            <person name="Damasceno C.M."/>
            <person name="Dorrance A.E."/>
            <person name="Dou D."/>
            <person name="Dickerman A.W."/>
            <person name="Dubchak I.L."/>
            <person name="Garbelotto M."/>
            <person name="Gijzen M."/>
            <person name="Gordon S.G."/>
            <person name="Govers F."/>
            <person name="Grunwald N.J."/>
            <person name="Huang W."/>
            <person name="Ivors K.L."/>
            <person name="Jones R.W."/>
            <person name="Kamoun S."/>
            <person name="Krampis K."/>
            <person name="Lamour K.H."/>
            <person name="Lee M.K."/>
            <person name="McDonald W.H."/>
            <person name="Medina M."/>
            <person name="Meijer H.J."/>
            <person name="Nordberg E.K."/>
            <person name="Maclean D.J."/>
            <person name="Ospina-Giraldo M.D."/>
            <person name="Morris P.F."/>
            <person name="Phuntumart V."/>
            <person name="Putnam N.H."/>
            <person name="Rash S."/>
            <person name="Rose J.K."/>
            <person name="Sakihama Y."/>
            <person name="Salamov A.A."/>
            <person name="Savidor A."/>
            <person name="Scheuring C.F."/>
            <person name="Smith B.M."/>
            <person name="Sobral B.W."/>
            <person name="Terry A."/>
            <person name="Torto-Alalibo T.A."/>
            <person name="Win J."/>
            <person name="Xu Z."/>
            <person name="Zhang H."/>
            <person name="Grigoriev I.V."/>
            <person name="Rokhsar D.S."/>
            <person name="Boore J.L."/>
        </authorList>
    </citation>
    <scope>NUCLEOTIDE SEQUENCE [LARGE SCALE GENOMIC DNA]</scope>
    <source>
        <strain evidence="2 3">P6497</strain>
    </source>
</reference>
<evidence type="ECO:0000313" key="2">
    <source>
        <dbReference type="EMBL" id="EGZ15254.1"/>
    </source>
</evidence>
<dbReference type="Pfam" id="PF13456">
    <property type="entry name" value="RVT_3"/>
    <property type="match status" value="1"/>
</dbReference>
<protein>
    <recommendedName>
        <fullName evidence="1">RNase H type-1 domain-containing protein</fullName>
    </recommendedName>
</protein>
<accession>G4ZL32</accession>
<dbReference type="InParanoid" id="G4ZL32"/>
<dbReference type="STRING" id="1094619.G4ZL32"/>
<proteinExistence type="predicted"/>
<keyword evidence="3" id="KW-1185">Reference proteome</keyword>
<dbReference type="RefSeq" id="XP_009529003.1">
    <property type="nucleotide sequence ID" value="XM_009530708.1"/>
</dbReference>
<dbReference type="GeneID" id="20658738"/>
<dbReference type="GO" id="GO:0003676">
    <property type="term" value="F:nucleic acid binding"/>
    <property type="evidence" value="ECO:0007669"/>
    <property type="project" value="InterPro"/>
</dbReference>
<dbReference type="SMR" id="G4ZL32"/>
<dbReference type="InterPro" id="IPR002156">
    <property type="entry name" value="RNaseH_domain"/>
</dbReference>
<dbReference type="PANTHER" id="PTHR47723">
    <property type="entry name" value="OS05G0353850 PROTEIN"/>
    <property type="match status" value="1"/>
</dbReference>
<dbReference type="EMBL" id="JH159155">
    <property type="protein sequence ID" value="EGZ15254.1"/>
    <property type="molecule type" value="Genomic_DNA"/>
</dbReference>
<feature type="domain" description="RNase H type-1" evidence="1">
    <location>
        <begin position="7"/>
        <end position="97"/>
    </location>
</feature>
<dbReference type="AlphaFoldDB" id="G4ZL32"/>
<feature type="non-terminal residue" evidence="2">
    <location>
        <position position="1"/>
    </location>
</feature>
<sequence>IGSMSYAAKTTTNNLAENMGLLTGLRVCLRHYWTPLHVAGDSNIIIRQQRTRTPPRAQYLHGLFWQSRRIADKLSVLTWQHHAREYNKMADTLTNMAMDSRHSIQDRPQRVLGSSSRWDDVYAHAHRDVGHWLERNHDKNSSELAAFTR</sequence>
<gene>
    <name evidence="2" type="ORF">PHYSODRAFT_507312</name>
</gene>
<dbReference type="InterPro" id="IPR036397">
    <property type="entry name" value="RNaseH_sf"/>
</dbReference>
<dbReference type="InterPro" id="IPR053151">
    <property type="entry name" value="RNase_H-like"/>
</dbReference>
<dbReference type="PANTHER" id="PTHR47723:SF19">
    <property type="entry name" value="POLYNUCLEOTIDYL TRANSFERASE, RIBONUCLEASE H-LIKE SUPERFAMILY PROTEIN"/>
    <property type="match status" value="1"/>
</dbReference>
<dbReference type="KEGG" id="psoj:PHYSODRAFT_507312"/>
<dbReference type="SUPFAM" id="SSF53098">
    <property type="entry name" value="Ribonuclease H-like"/>
    <property type="match status" value="1"/>
</dbReference>
<evidence type="ECO:0000313" key="3">
    <source>
        <dbReference type="Proteomes" id="UP000002640"/>
    </source>
</evidence>
<name>G4ZL32_PHYSP</name>
<dbReference type="InterPro" id="IPR012337">
    <property type="entry name" value="RNaseH-like_sf"/>
</dbReference>
<organism evidence="2 3">
    <name type="scientific">Phytophthora sojae (strain P6497)</name>
    <name type="common">Soybean stem and root rot agent</name>
    <name type="synonym">Phytophthora megasperma f. sp. glycines</name>
    <dbReference type="NCBI Taxonomy" id="1094619"/>
    <lineage>
        <taxon>Eukaryota</taxon>
        <taxon>Sar</taxon>
        <taxon>Stramenopiles</taxon>
        <taxon>Oomycota</taxon>
        <taxon>Peronosporomycetes</taxon>
        <taxon>Peronosporales</taxon>
        <taxon>Peronosporaceae</taxon>
        <taxon>Phytophthora</taxon>
    </lineage>
</organism>
<dbReference type="Gene3D" id="3.30.420.10">
    <property type="entry name" value="Ribonuclease H-like superfamily/Ribonuclease H"/>
    <property type="match status" value="1"/>
</dbReference>
<dbReference type="GO" id="GO:0004523">
    <property type="term" value="F:RNA-DNA hybrid ribonuclease activity"/>
    <property type="evidence" value="ECO:0007669"/>
    <property type="project" value="InterPro"/>
</dbReference>
<dbReference type="Proteomes" id="UP000002640">
    <property type="component" value="Unassembled WGS sequence"/>
</dbReference>
<dbReference type="OMA" id="VGHWLER"/>
<evidence type="ECO:0000259" key="1">
    <source>
        <dbReference type="Pfam" id="PF13456"/>
    </source>
</evidence>